<dbReference type="AlphaFoldDB" id="A0A1D1VKB3"/>
<gene>
    <name evidence="3" type="primary">RvY_12670-1</name>
    <name evidence="3" type="synonym">RvY_12670.1</name>
    <name evidence="3" type="ORF">RvY_12670</name>
</gene>
<feature type="region of interest" description="Disordered" evidence="1">
    <location>
        <begin position="50"/>
        <end position="141"/>
    </location>
</feature>
<feature type="signal peptide" evidence="2">
    <location>
        <begin position="1"/>
        <end position="22"/>
    </location>
</feature>
<keyword evidence="4" id="KW-1185">Reference proteome</keyword>
<feature type="compositionally biased region" description="Basic and acidic residues" evidence="1">
    <location>
        <begin position="206"/>
        <end position="239"/>
    </location>
</feature>
<feature type="compositionally biased region" description="Low complexity" evidence="1">
    <location>
        <begin position="323"/>
        <end position="337"/>
    </location>
</feature>
<proteinExistence type="predicted"/>
<feature type="compositionally biased region" description="Basic and acidic residues" evidence="1">
    <location>
        <begin position="303"/>
        <end position="322"/>
    </location>
</feature>
<evidence type="ECO:0000313" key="4">
    <source>
        <dbReference type="Proteomes" id="UP000186922"/>
    </source>
</evidence>
<feature type="compositionally biased region" description="Basic and acidic residues" evidence="1">
    <location>
        <begin position="112"/>
        <end position="123"/>
    </location>
</feature>
<keyword evidence="2" id="KW-0732">Signal</keyword>
<feature type="region of interest" description="Disordered" evidence="1">
    <location>
        <begin position="155"/>
        <end position="337"/>
    </location>
</feature>
<reference evidence="3 4" key="1">
    <citation type="journal article" date="2016" name="Nat. Commun.">
        <title>Extremotolerant tardigrade genome and improved radiotolerance of human cultured cells by tardigrade-unique protein.</title>
        <authorList>
            <person name="Hashimoto T."/>
            <person name="Horikawa D.D."/>
            <person name="Saito Y."/>
            <person name="Kuwahara H."/>
            <person name="Kozuka-Hata H."/>
            <person name="Shin-I T."/>
            <person name="Minakuchi Y."/>
            <person name="Ohishi K."/>
            <person name="Motoyama A."/>
            <person name="Aizu T."/>
            <person name="Enomoto A."/>
            <person name="Kondo K."/>
            <person name="Tanaka S."/>
            <person name="Hara Y."/>
            <person name="Koshikawa S."/>
            <person name="Sagara H."/>
            <person name="Miura T."/>
            <person name="Yokobori S."/>
            <person name="Miyagawa K."/>
            <person name="Suzuki Y."/>
            <person name="Kubo T."/>
            <person name="Oyama M."/>
            <person name="Kohara Y."/>
            <person name="Fujiyama A."/>
            <person name="Arakawa K."/>
            <person name="Katayama T."/>
            <person name="Toyoda A."/>
            <person name="Kunieda T."/>
        </authorList>
    </citation>
    <scope>NUCLEOTIDE SEQUENCE [LARGE SCALE GENOMIC DNA]</scope>
    <source>
        <strain evidence="3 4">YOKOZUNA-1</strain>
    </source>
</reference>
<feature type="compositionally biased region" description="Basic and acidic residues" evidence="1">
    <location>
        <begin position="57"/>
        <end position="68"/>
    </location>
</feature>
<feature type="compositionally biased region" description="Polar residues" evidence="1">
    <location>
        <begin position="69"/>
        <end position="84"/>
    </location>
</feature>
<sequence length="511" mass="55777">MASPSTFRAVLLTAILLVLCNAQIREPVRQNNGLGDSLLSILLAGSGLSPVSASSGSDRRISDSDRNEASFTNGGTISGSASINSRDRERNIDDSDRLPITGSRRVSAGSSSERDTTSDRDPTFMRPTPPPTDSDRDRHRDRDWELVAARRRTTLPSSWSDRDSQLVSNGDRDRDMDRDSLSGITDRPVEETGSISAWRGGSAGLNRDRDSDRLVDSSGRDRDRFVDSSDRTSDRDRLIDQASPSGATRRPVEEVHIVESSNRRDSDRDSFAASPSSDRDRNRDRDNNFGTSDSFSSGSAASNRDRDRDSLSVSRNRDRDIDSSSSSRLGGSASSAFSSRLPENFRVEVEVSRFENKGGVSANGAKCDVLSACDTKFYTFLDTESANIKWPGATPLARWPVMLAVDNVDTVSVMRSISRDSCGVGLKYVNLRVLVVDVDPVGESEINHFECPFTISASNIASDVRAADWGESIDCNSAFQPGKMRLTTRMRAYSISSSNCNSQSATVKSTL</sequence>
<feature type="compositionally biased region" description="Basic and acidic residues" evidence="1">
    <location>
        <begin position="277"/>
        <end position="287"/>
    </location>
</feature>
<feature type="compositionally biased region" description="Low complexity" evidence="1">
    <location>
        <begin position="288"/>
        <end position="302"/>
    </location>
</feature>
<feature type="compositionally biased region" description="Basic and acidic residues" evidence="1">
    <location>
        <begin position="250"/>
        <end position="270"/>
    </location>
</feature>
<evidence type="ECO:0000256" key="2">
    <source>
        <dbReference type="SAM" id="SignalP"/>
    </source>
</evidence>
<comment type="caution">
    <text evidence="3">The sequence shown here is derived from an EMBL/GenBank/DDBJ whole genome shotgun (WGS) entry which is preliminary data.</text>
</comment>
<dbReference type="Proteomes" id="UP000186922">
    <property type="component" value="Unassembled WGS sequence"/>
</dbReference>
<feature type="chain" id="PRO_5008898560" evidence="2">
    <location>
        <begin position="23"/>
        <end position="511"/>
    </location>
</feature>
<evidence type="ECO:0000313" key="3">
    <source>
        <dbReference type="EMBL" id="GAV02057.1"/>
    </source>
</evidence>
<dbReference type="EMBL" id="BDGG01000007">
    <property type="protein sequence ID" value="GAV02057.1"/>
    <property type="molecule type" value="Genomic_DNA"/>
</dbReference>
<name>A0A1D1VKB3_RAMVA</name>
<feature type="compositionally biased region" description="Basic and acidic residues" evidence="1">
    <location>
        <begin position="160"/>
        <end position="180"/>
    </location>
</feature>
<protein>
    <submittedName>
        <fullName evidence="3">Uncharacterized protein</fullName>
    </submittedName>
</protein>
<feature type="compositionally biased region" description="Basic and acidic residues" evidence="1">
    <location>
        <begin position="85"/>
        <end position="97"/>
    </location>
</feature>
<accession>A0A1D1VKB3</accession>
<organism evidence="3 4">
    <name type="scientific">Ramazzottius varieornatus</name>
    <name type="common">Water bear</name>
    <name type="synonym">Tardigrade</name>
    <dbReference type="NCBI Taxonomy" id="947166"/>
    <lineage>
        <taxon>Eukaryota</taxon>
        <taxon>Metazoa</taxon>
        <taxon>Ecdysozoa</taxon>
        <taxon>Tardigrada</taxon>
        <taxon>Eutardigrada</taxon>
        <taxon>Parachela</taxon>
        <taxon>Hypsibioidea</taxon>
        <taxon>Ramazzottiidae</taxon>
        <taxon>Ramazzottius</taxon>
    </lineage>
</organism>
<evidence type="ECO:0000256" key="1">
    <source>
        <dbReference type="SAM" id="MobiDB-lite"/>
    </source>
</evidence>